<protein>
    <submittedName>
        <fullName evidence="3">Uncharacterized protein</fullName>
    </submittedName>
</protein>
<feature type="transmembrane region" description="Helical" evidence="2">
    <location>
        <begin position="371"/>
        <end position="398"/>
    </location>
</feature>
<accession>A0A0L6VWI1</accession>
<keyword evidence="4" id="KW-1185">Reference proteome</keyword>
<sequence length="512" mass="57040">MILRLAGELRLDVDGCRPGSSASAVMGIHRRSPALGREFILIPEGVNPFGYFAEQVSSKFFPGLSNFTTALLAIFFVFHLVIASFCLAILVLSQLPRKKRSQWFFRRLHLRDHSGESVSQVPLLWVNAGLLMTISQFLGSVASQAFVLINIKWKQSVIYALHNPVEPALGVMITCEIFSYWAMMHCFVVAICYDQNTRGEVRHRVARWTASPPFINCIFFFFPLAVVVTILTFSTRLTLVDHKFEKEIIKGLATLAEGSAAWEKLQARTASVEDQVKLTRVILQVAADVKSLKSTANMLLADFVNFFHVTFCVVLTLHCITFLGSQLPSASSNSNLFRRLVRTKEPQNTSGEQPLSSDRGLMHIATSNRQFLYLSGHVVHLVLRAIFIVIAMSTNTIVFSLGVIKTEEVVLTPKWRGLLVWLATVAGSWSAIPIVWQCWRLYKDDPDRARSSQGLTQLKDGCSSGRKDDQHTTPSQPEPEEIEIRLHPLNKTRVISSPGSAGKPLEGGQTGT</sequence>
<evidence type="ECO:0000256" key="1">
    <source>
        <dbReference type="SAM" id="MobiDB-lite"/>
    </source>
</evidence>
<dbReference type="AlphaFoldDB" id="A0A0L6VWI1"/>
<feature type="transmembrane region" description="Helical" evidence="2">
    <location>
        <begin position="303"/>
        <end position="324"/>
    </location>
</feature>
<feature type="transmembrane region" description="Helical" evidence="2">
    <location>
        <begin position="70"/>
        <end position="92"/>
    </location>
</feature>
<evidence type="ECO:0000313" key="4">
    <source>
        <dbReference type="Proteomes" id="UP000037035"/>
    </source>
</evidence>
<dbReference type="OrthoDB" id="2498286at2759"/>
<reference evidence="3 4" key="1">
    <citation type="submission" date="2015-08" db="EMBL/GenBank/DDBJ databases">
        <title>Next Generation Sequencing and Analysis of the Genome of Puccinia sorghi L Schw, the Causal Agent of Maize Common Rust.</title>
        <authorList>
            <person name="Rochi L."/>
            <person name="Burguener G."/>
            <person name="Darino M."/>
            <person name="Turjanski A."/>
            <person name="Kreff E."/>
            <person name="Dieguez M.J."/>
            <person name="Sacco F."/>
        </authorList>
    </citation>
    <scope>NUCLEOTIDE SEQUENCE [LARGE SCALE GENOMIC DNA]</scope>
    <source>
        <strain evidence="3 4">RO10H11247</strain>
    </source>
</reference>
<dbReference type="Proteomes" id="UP000037035">
    <property type="component" value="Unassembled WGS sequence"/>
</dbReference>
<dbReference type="EMBL" id="LAVV01000099">
    <property type="protein sequence ID" value="KNZ64635.1"/>
    <property type="molecule type" value="Genomic_DNA"/>
</dbReference>
<keyword evidence="2" id="KW-1133">Transmembrane helix</keyword>
<evidence type="ECO:0000256" key="2">
    <source>
        <dbReference type="SAM" id="Phobius"/>
    </source>
</evidence>
<feature type="transmembrane region" description="Helical" evidence="2">
    <location>
        <begin position="169"/>
        <end position="193"/>
    </location>
</feature>
<dbReference type="VEuPathDB" id="FungiDB:VP01_1008g3"/>
<feature type="transmembrane region" description="Helical" evidence="2">
    <location>
        <begin position="418"/>
        <end position="442"/>
    </location>
</feature>
<proteinExistence type="predicted"/>
<name>A0A0L6VWI1_9BASI</name>
<keyword evidence="2" id="KW-0472">Membrane</keyword>
<feature type="transmembrane region" description="Helical" evidence="2">
    <location>
        <begin position="214"/>
        <end position="233"/>
    </location>
</feature>
<comment type="caution">
    <text evidence="3">The sequence shown here is derived from an EMBL/GenBank/DDBJ whole genome shotgun (WGS) entry which is preliminary data.</text>
</comment>
<gene>
    <name evidence="3" type="ORF">VP01_1008g3</name>
</gene>
<feature type="region of interest" description="Disordered" evidence="1">
    <location>
        <begin position="450"/>
        <end position="512"/>
    </location>
</feature>
<keyword evidence="2" id="KW-0812">Transmembrane</keyword>
<evidence type="ECO:0000313" key="3">
    <source>
        <dbReference type="EMBL" id="KNZ64635.1"/>
    </source>
</evidence>
<organism evidence="3 4">
    <name type="scientific">Puccinia sorghi</name>
    <dbReference type="NCBI Taxonomy" id="27349"/>
    <lineage>
        <taxon>Eukaryota</taxon>
        <taxon>Fungi</taxon>
        <taxon>Dikarya</taxon>
        <taxon>Basidiomycota</taxon>
        <taxon>Pucciniomycotina</taxon>
        <taxon>Pucciniomycetes</taxon>
        <taxon>Pucciniales</taxon>
        <taxon>Pucciniaceae</taxon>
        <taxon>Puccinia</taxon>
    </lineage>
</organism>